<evidence type="ECO:0000313" key="2">
    <source>
        <dbReference type="EMBL" id="RSL33777.1"/>
    </source>
</evidence>
<evidence type="ECO:0000313" key="3">
    <source>
        <dbReference type="Proteomes" id="UP000275076"/>
    </source>
</evidence>
<dbReference type="Proteomes" id="UP000275076">
    <property type="component" value="Unassembled WGS sequence"/>
</dbReference>
<dbReference type="AlphaFoldDB" id="A0A3R9QUJ6"/>
<comment type="caution">
    <text evidence="2">The sequence shown here is derived from an EMBL/GenBank/DDBJ whole genome shotgun (WGS) entry which is preliminary data.</text>
</comment>
<organism evidence="2 3">
    <name type="scientific">Salibacterium salarium</name>
    <dbReference type="NCBI Taxonomy" id="284579"/>
    <lineage>
        <taxon>Bacteria</taxon>
        <taxon>Bacillati</taxon>
        <taxon>Bacillota</taxon>
        <taxon>Bacilli</taxon>
        <taxon>Bacillales</taxon>
        <taxon>Bacillaceae</taxon>
    </lineage>
</organism>
<accession>A0A3R9QUJ6</accession>
<gene>
    <name evidence="2" type="ORF">D7Z54_08785</name>
</gene>
<feature type="domain" description="YpoC-like" evidence="1">
    <location>
        <begin position="59"/>
        <end position="169"/>
    </location>
</feature>
<dbReference type="RefSeq" id="WP_125555458.1">
    <property type="nucleotide sequence ID" value="NZ_RBVX01000006.1"/>
</dbReference>
<sequence length="175" mass="20595">MAELVIPEKFAVLPFYEDTRIECQHEWRDDDYFQYPFLAEILWHNRKLAVPPWDLPLRYVPQVHAAWDEEAEIIESFFSKRDRKAARPYMIKHTANLLSAISWMNRQEVPAASPPLLKTKMDGIGKVPMNLGERVTFIVQSPDHYLSFNQLKGLFIESKKQFAMVKITERQNNTE</sequence>
<dbReference type="OrthoDB" id="2360594at2"/>
<protein>
    <recommendedName>
        <fullName evidence="1">YpoC-like domain-containing protein</fullName>
    </recommendedName>
</protein>
<keyword evidence="3" id="KW-1185">Reference proteome</keyword>
<dbReference type="EMBL" id="RBVX01000006">
    <property type="protein sequence ID" value="RSL33777.1"/>
    <property type="molecule type" value="Genomic_DNA"/>
</dbReference>
<name>A0A3R9QUJ6_9BACI</name>
<dbReference type="InterPro" id="IPR048427">
    <property type="entry name" value="YpoC"/>
</dbReference>
<evidence type="ECO:0000259" key="1">
    <source>
        <dbReference type="Pfam" id="PF21747"/>
    </source>
</evidence>
<reference evidence="2 3" key="1">
    <citation type="submission" date="2018-10" db="EMBL/GenBank/DDBJ databases">
        <title>Draft genome sequence of Bacillus salarius IM0101, isolated from a hypersaline soil in Inner Mongolia, China.</title>
        <authorList>
            <person name="Yamprayoonswat W."/>
            <person name="Boonvisut S."/>
            <person name="Jumpathong W."/>
            <person name="Sittihan S."/>
            <person name="Ruangsuj P."/>
            <person name="Wanthongcharoen S."/>
            <person name="Thongpramul N."/>
            <person name="Pimmason S."/>
            <person name="Yu B."/>
            <person name="Yasawong M."/>
        </authorList>
    </citation>
    <scope>NUCLEOTIDE SEQUENCE [LARGE SCALE GENOMIC DNA]</scope>
    <source>
        <strain evidence="2 3">IM0101</strain>
    </source>
</reference>
<proteinExistence type="predicted"/>
<dbReference type="Pfam" id="PF21747">
    <property type="entry name" value="YpoC"/>
    <property type="match status" value="1"/>
</dbReference>